<comment type="caution">
    <text evidence="1">The sequence shown here is derived from an EMBL/GenBank/DDBJ whole genome shotgun (WGS) entry which is preliminary data.</text>
</comment>
<accession>A0AAW1MHP0</accession>
<dbReference type="AlphaFoldDB" id="A0AAW1MHP0"/>
<gene>
    <name evidence="1" type="ORF">QE152_g6532</name>
</gene>
<evidence type="ECO:0000313" key="2">
    <source>
        <dbReference type="Proteomes" id="UP001458880"/>
    </source>
</evidence>
<protein>
    <submittedName>
        <fullName evidence="1">Uncharacterized protein</fullName>
    </submittedName>
</protein>
<proteinExistence type="predicted"/>
<sequence>MHSEQSQRTVSLEERADTLQTASLTVLDWNNCNKVSLEERADTLQTASLTVLDWNNCNKAVSYSVVILKPIATDFLLLGHMKIGLYNY</sequence>
<name>A0AAW1MHP0_POPJA</name>
<reference evidence="1 2" key="1">
    <citation type="journal article" date="2024" name="BMC Genomics">
        <title>De novo assembly and annotation of Popillia japonica's genome with initial clues to its potential as an invasive pest.</title>
        <authorList>
            <person name="Cucini C."/>
            <person name="Boschi S."/>
            <person name="Funari R."/>
            <person name="Cardaioli E."/>
            <person name="Iannotti N."/>
            <person name="Marturano G."/>
            <person name="Paoli F."/>
            <person name="Bruttini M."/>
            <person name="Carapelli A."/>
            <person name="Frati F."/>
            <person name="Nardi F."/>
        </authorList>
    </citation>
    <scope>NUCLEOTIDE SEQUENCE [LARGE SCALE GENOMIC DNA]</scope>
    <source>
        <strain evidence="1">DMR45628</strain>
    </source>
</reference>
<organism evidence="1 2">
    <name type="scientific">Popillia japonica</name>
    <name type="common">Japanese beetle</name>
    <dbReference type="NCBI Taxonomy" id="7064"/>
    <lineage>
        <taxon>Eukaryota</taxon>
        <taxon>Metazoa</taxon>
        <taxon>Ecdysozoa</taxon>
        <taxon>Arthropoda</taxon>
        <taxon>Hexapoda</taxon>
        <taxon>Insecta</taxon>
        <taxon>Pterygota</taxon>
        <taxon>Neoptera</taxon>
        <taxon>Endopterygota</taxon>
        <taxon>Coleoptera</taxon>
        <taxon>Polyphaga</taxon>
        <taxon>Scarabaeiformia</taxon>
        <taxon>Scarabaeidae</taxon>
        <taxon>Rutelinae</taxon>
        <taxon>Popillia</taxon>
    </lineage>
</organism>
<evidence type="ECO:0000313" key="1">
    <source>
        <dbReference type="EMBL" id="KAK9745859.1"/>
    </source>
</evidence>
<dbReference type="EMBL" id="JASPKY010000044">
    <property type="protein sequence ID" value="KAK9745859.1"/>
    <property type="molecule type" value="Genomic_DNA"/>
</dbReference>
<keyword evidence="2" id="KW-1185">Reference proteome</keyword>
<dbReference type="Proteomes" id="UP001458880">
    <property type="component" value="Unassembled WGS sequence"/>
</dbReference>